<feature type="region of interest" description="Disordered" evidence="11">
    <location>
        <begin position="83"/>
        <end position="107"/>
    </location>
</feature>
<feature type="transmembrane region" description="Helical" evidence="10">
    <location>
        <begin position="51"/>
        <end position="72"/>
    </location>
</feature>
<keyword evidence="13" id="KW-1185">Reference proteome</keyword>
<reference evidence="12 13" key="1">
    <citation type="submission" date="2019-03" db="EMBL/GenBank/DDBJ databases">
        <title>Genomic Encyclopedia of Type Strains, Phase IV (KMG-IV): sequencing the most valuable type-strain genomes for metagenomic binning, comparative biology and taxonomic classification.</title>
        <authorList>
            <person name="Goeker M."/>
        </authorList>
    </citation>
    <scope>NUCLEOTIDE SEQUENCE [LARGE SCALE GENOMIC DNA]</scope>
    <source>
        <strain evidence="12 13">DSM 24984</strain>
    </source>
</reference>
<name>A0A4R1KCL5_9BACT</name>
<evidence type="ECO:0000256" key="10">
    <source>
        <dbReference type="RuleBase" id="RU365087"/>
    </source>
</evidence>
<accession>A0A4R1KCL5</accession>
<comment type="caution">
    <text evidence="10">Lacks conserved residue(s) required for the propagation of feature annotation.</text>
</comment>
<evidence type="ECO:0000256" key="1">
    <source>
        <dbReference type="ARBA" id="ARBA00004651"/>
    </source>
</evidence>
<keyword evidence="5 10" id="KW-0812">Transmembrane</keyword>
<evidence type="ECO:0000256" key="3">
    <source>
        <dbReference type="ARBA" id="ARBA00022448"/>
    </source>
</evidence>
<evidence type="ECO:0000256" key="8">
    <source>
        <dbReference type="ARBA" id="ARBA00023010"/>
    </source>
</evidence>
<sequence length="107" mass="11124">MYTVILAIHIVICLLLILAVLIQSGKGSSLGSAFGGGASDVFGPGAPVNIMNRVTTIIAIIFMLTSLTLAVLSTQRTTSTIMKANPAGQQQQAPAEKSKPVIPMESK</sequence>
<dbReference type="Proteomes" id="UP000294614">
    <property type="component" value="Unassembled WGS sequence"/>
</dbReference>
<dbReference type="Pfam" id="PF03840">
    <property type="entry name" value="SecG"/>
    <property type="match status" value="1"/>
</dbReference>
<feature type="compositionally biased region" description="Low complexity" evidence="11">
    <location>
        <begin position="84"/>
        <end position="95"/>
    </location>
</feature>
<dbReference type="PRINTS" id="PR01651">
    <property type="entry name" value="SECGEXPORT"/>
</dbReference>
<evidence type="ECO:0000256" key="5">
    <source>
        <dbReference type="ARBA" id="ARBA00022692"/>
    </source>
</evidence>
<dbReference type="PANTHER" id="PTHR34182">
    <property type="entry name" value="PROTEIN-EXPORT MEMBRANE PROTEIN SECG"/>
    <property type="match status" value="1"/>
</dbReference>
<comment type="caution">
    <text evidence="12">The sequence shown here is derived from an EMBL/GenBank/DDBJ whole genome shotgun (WGS) entry which is preliminary data.</text>
</comment>
<protein>
    <recommendedName>
        <fullName evidence="10">Protein-export membrane protein SecG</fullName>
    </recommendedName>
</protein>
<keyword evidence="4 10" id="KW-1003">Cell membrane</keyword>
<evidence type="ECO:0000313" key="12">
    <source>
        <dbReference type="EMBL" id="TCK61790.1"/>
    </source>
</evidence>
<gene>
    <name evidence="12" type="ORF">C8D98_0296</name>
</gene>
<evidence type="ECO:0000256" key="2">
    <source>
        <dbReference type="ARBA" id="ARBA00008445"/>
    </source>
</evidence>
<dbReference type="PANTHER" id="PTHR34182:SF1">
    <property type="entry name" value="PROTEIN-EXPORT MEMBRANE PROTEIN SECG"/>
    <property type="match status" value="1"/>
</dbReference>
<comment type="subcellular location">
    <subcellularLocation>
        <location evidence="1 10">Cell membrane</location>
        <topology evidence="1 10">Multi-pass membrane protein</topology>
    </subcellularLocation>
</comment>
<keyword evidence="9 10" id="KW-0472">Membrane</keyword>
<evidence type="ECO:0000313" key="13">
    <source>
        <dbReference type="Proteomes" id="UP000294614"/>
    </source>
</evidence>
<dbReference type="GO" id="GO:0009306">
    <property type="term" value="P:protein secretion"/>
    <property type="evidence" value="ECO:0007669"/>
    <property type="project" value="UniProtKB-UniRule"/>
</dbReference>
<dbReference type="GO" id="GO:0005886">
    <property type="term" value="C:plasma membrane"/>
    <property type="evidence" value="ECO:0007669"/>
    <property type="project" value="UniProtKB-SubCell"/>
</dbReference>
<comment type="function">
    <text evidence="10">Involved in protein export. Participates in an early event of protein translocation.</text>
</comment>
<dbReference type="InterPro" id="IPR004692">
    <property type="entry name" value="SecG"/>
</dbReference>
<dbReference type="NCBIfam" id="TIGR00810">
    <property type="entry name" value="secG"/>
    <property type="match status" value="1"/>
</dbReference>
<dbReference type="GO" id="GO:0015450">
    <property type="term" value="F:protein-transporting ATPase activity"/>
    <property type="evidence" value="ECO:0007669"/>
    <property type="project" value="UniProtKB-UniRule"/>
</dbReference>
<evidence type="ECO:0000256" key="9">
    <source>
        <dbReference type="ARBA" id="ARBA00023136"/>
    </source>
</evidence>
<comment type="similarity">
    <text evidence="2 10">Belongs to the SecG family.</text>
</comment>
<keyword evidence="7 10" id="KW-1133">Transmembrane helix</keyword>
<evidence type="ECO:0000256" key="7">
    <source>
        <dbReference type="ARBA" id="ARBA00022989"/>
    </source>
</evidence>
<dbReference type="GO" id="GO:0065002">
    <property type="term" value="P:intracellular protein transmembrane transport"/>
    <property type="evidence" value="ECO:0007669"/>
    <property type="project" value="TreeGrafter"/>
</dbReference>
<proteinExistence type="inferred from homology"/>
<dbReference type="GO" id="GO:0043952">
    <property type="term" value="P:protein transport by the Sec complex"/>
    <property type="evidence" value="ECO:0007669"/>
    <property type="project" value="TreeGrafter"/>
</dbReference>
<dbReference type="AlphaFoldDB" id="A0A4R1KCL5"/>
<dbReference type="OrthoDB" id="121323at2"/>
<evidence type="ECO:0000256" key="6">
    <source>
        <dbReference type="ARBA" id="ARBA00022927"/>
    </source>
</evidence>
<keyword evidence="3 10" id="KW-0813">Transport</keyword>
<organism evidence="12 13">
    <name type="scientific">Seleniivibrio woodruffii</name>
    <dbReference type="NCBI Taxonomy" id="1078050"/>
    <lineage>
        <taxon>Bacteria</taxon>
        <taxon>Pseudomonadati</taxon>
        <taxon>Deferribacterota</taxon>
        <taxon>Deferribacteres</taxon>
        <taxon>Deferribacterales</taxon>
        <taxon>Geovibrionaceae</taxon>
        <taxon>Seleniivibrio</taxon>
    </lineage>
</organism>
<dbReference type="RefSeq" id="WP_132871358.1">
    <property type="nucleotide sequence ID" value="NZ_JAJUHT010000002.1"/>
</dbReference>
<keyword evidence="6 10" id="KW-0653">Protein transport</keyword>
<dbReference type="EMBL" id="SMGG01000003">
    <property type="protein sequence ID" value="TCK61790.1"/>
    <property type="molecule type" value="Genomic_DNA"/>
</dbReference>
<evidence type="ECO:0000256" key="11">
    <source>
        <dbReference type="SAM" id="MobiDB-lite"/>
    </source>
</evidence>
<evidence type="ECO:0000256" key="4">
    <source>
        <dbReference type="ARBA" id="ARBA00022475"/>
    </source>
</evidence>
<keyword evidence="8 10" id="KW-0811">Translocation</keyword>